<organism evidence="5 6">
    <name type="scientific">Fontibacillus panacisegetis</name>
    <dbReference type="NCBI Taxonomy" id="670482"/>
    <lineage>
        <taxon>Bacteria</taxon>
        <taxon>Bacillati</taxon>
        <taxon>Bacillota</taxon>
        <taxon>Bacilli</taxon>
        <taxon>Bacillales</taxon>
        <taxon>Paenibacillaceae</taxon>
        <taxon>Fontibacillus</taxon>
    </lineage>
</organism>
<keyword evidence="6" id="KW-1185">Reference proteome</keyword>
<reference evidence="5 6" key="1">
    <citation type="submission" date="2016-10" db="EMBL/GenBank/DDBJ databases">
        <authorList>
            <person name="de Groot N.N."/>
        </authorList>
    </citation>
    <scope>NUCLEOTIDE SEQUENCE [LARGE SCALE GENOMIC DNA]</scope>
    <source>
        <strain evidence="5 6">DSM 28129</strain>
    </source>
</reference>
<evidence type="ECO:0000259" key="4">
    <source>
        <dbReference type="PROSITE" id="PS01124"/>
    </source>
</evidence>
<evidence type="ECO:0000256" key="3">
    <source>
        <dbReference type="ARBA" id="ARBA00023163"/>
    </source>
</evidence>
<evidence type="ECO:0000256" key="1">
    <source>
        <dbReference type="ARBA" id="ARBA00023015"/>
    </source>
</evidence>
<dbReference type="InterPro" id="IPR020449">
    <property type="entry name" value="Tscrpt_reg_AraC-type_HTH"/>
</dbReference>
<dbReference type="SMART" id="SM00342">
    <property type="entry name" value="HTH_ARAC"/>
    <property type="match status" value="1"/>
</dbReference>
<dbReference type="EMBL" id="FNBG01000035">
    <property type="protein sequence ID" value="SDG31746.1"/>
    <property type="molecule type" value="Genomic_DNA"/>
</dbReference>
<proteinExistence type="predicted"/>
<dbReference type="RefSeq" id="WP_245742658.1">
    <property type="nucleotide sequence ID" value="NZ_FNBG01000035.1"/>
</dbReference>
<dbReference type="PROSITE" id="PS00041">
    <property type="entry name" value="HTH_ARAC_FAMILY_1"/>
    <property type="match status" value="1"/>
</dbReference>
<evidence type="ECO:0000313" key="5">
    <source>
        <dbReference type="EMBL" id="SDG31746.1"/>
    </source>
</evidence>
<dbReference type="PRINTS" id="PR00032">
    <property type="entry name" value="HTHARAC"/>
</dbReference>
<dbReference type="InterPro" id="IPR037923">
    <property type="entry name" value="HTH-like"/>
</dbReference>
<keyword evidence="3" id="KW-0804">Transcription</keyword>
<dbReference type="PANTHER" id="PTHR43280:SF2">
    <property type="entry name" value="HTH-TYPE TRANSCRIPTIONAL REGULATOR EXSA"/>
    <property type="match status" value="1"/>
</dbReference>
<dbReference type="InterPro" id="IPR009057">
    <property type="entry name" value="Homeodomain-like_sf"/>
</dbReference>
<dbReference type="GO" id="GO:0003700">
    <property type="term" value="F:DNA-binding transcription factor activity"/>
    <property type="evidence" value="ECO:0007669"/>
    <property type="project" value="InterPro"/>
</dbReference>
<dbReference type="AlphaFoldDB" id="A0A1G7T8W6"/>
<feature type="domain" description="HTH araC/xylS-type" evidence="4">
    <location>
        <begin position="209"/>
        <end position="288"/>
    </location>
</feature>
<dbReference type="InterPro" id="IPR018062">
    <property type="entry name" value="HTH_AraC-typ_CS"/>
</dbReference>
<keyword evidence="2" id="KW-0238">DNA-binding</keyword>
<gene>
    <name evidence="5" type="ORF">SAMN04488542_13524</name>
</gene>
<evidence type="ECO:0000256" key="2">
    <source>
        <dbReference type="ARBA" id="ARBA00023125"/>
    </source>
</evidence>
<dbReference type="Pfam" id="PF02311">
    <property type="entry name" value="AraC_binding"/>
    <property type="match status" value="1"/>
</dbReference>
<dbReference type="InterPro" id="IPR003313">
    <property type="entry name" value="AraC-bd"/>
</dbReference>
<dbReference type="GO" id="GO:0043565">
    <property type="term" value="F:sequence-specific DNA binding"/>
    <property type="evidence" value="ECO:0007669"/>
    <property type="project" value="InterPro"/>
</dbReference>
<evidence type="ECO:0000313" key="6">
    <source>
        <dbReference type="Proteomes" id="UP000198972"/>
    </source>
</evidence>
<dbReference type="Pfam" id="PF12833">
    <property type="entry name" value="HTH_18"/>
    <property type="match status" value="1"/>
</dbReference>
<dbReference type="SUPFAM" id="SSF46689">
    <property type="entry name" value="Homeodomain-like"/>
    <property type="match status" value="1"/>
</dbReference>
<dbReference type="Proteomes" id="UP000198972">
    <property type="component" value="Unassembled WGS sequence"/>
</dbReference>
<protein>
    <submittedName>
        <fullName evidence="5">AraC-like ligand binding domain-containing protein</fullName>
    </submittedName>
</protein>
<dbReference type="InterPro" id="IPR018060">
    <property type="entry name" value="HTH_AraC"/>
</dbReference>
<dbReference type="PROSITE" id="PS01124">
    <property type="entry name" value="HTH_ARAC_FAMILY_2"/>
    <property type="match status" value="1"/>
</dbReference>
<keyword evidence="1" id="KW-0805">Transcription regulation</keyword>
<name>A0A1G7T8W6_9BACL</name>
<dbReference type="SUPFAM" id="SSF51215">
    <property type="entry name" value="Regulatory protein AraC"/>
    <property type="match status" value="1"/>
</dbReference>
<dbReference type="Gene3D" id="1.10.10.60">
    <property type="entry name" value="Homeodomain-like"/>
    <property type="match status" value="1"/>
</dbReference>
<sequence>MMIRYMDYMISSEPIRVFNPIADSGKQKIKSLSVVGAGHLPCRTLRREGAVFQDFAFAVITAGEGYYQVNDSDKQRVNAGSWFCFYPGAVFNYGPDEGGCWDEYYFTIQGERTKEWLEHWLSSPELVKRAIINDAALSKMEMLFTLIDSGAPSNLDRAALMIESFLYELVSQGDNEDSGNRGKWVVNLMEDISNGVLPPQISGNIASHIAARHHISVSTLRRVVHEYTGYPLNEYIHRLKMAEAKKILLNSDMSIQEISAALGYKDMFYFSKVFKRISGISPRNYRSTIGQ</sequence>
<dbReference type="PANTHER" id="PTHR43280">
    <property type="entry name" value="ARAC-FAMILY TRANSCRIPTIONAL REGULATOR"/>
    <property type="match status" value="1"/>
</dbReference>
<dbReference type="STRING" id="670482.SAMN04488542_13524"/>
<accession>A0A1G7T8W6</accession>